<feature type="compositionally biased region" description="Polar residues" evidence="1">
    <location>
        <begin position="244"/>
        <end position="263"/>
    </location>
</feature>
<feature type="compositionally biased region" description="Basic and acidic residues" evidence="1">
    <location>
        <begin position="446"/>
        <end position="455"/>
    </location>
</feature>
<name>A0ABR1J2K0_9AGAR</name>
<gene>
    <name evidence="2" type="ORF">VKT23_014614</name>
</gene>
<evidence type="ECO:0000313" key="3">
    <source>
        <dbReference type="Proteomes" id="UP001498398"/>
    </source>
</evidence>
<organism evidence="2 3">
    <name type="scientific">Marasmiellus scandens</name>
    <dbReference type="NCBI Taxonomy" id="2682957"/>
    <lineage>
        <taxon>Eukaryota</taxon>
        <taxon>Fungi</taxon>
        <taxon>Dikarya</taxon>
        <taxon>Basidiomycota</taxon>
        <taxon>Agaricomycotina</taxon>
        <taxon>Agaricomycetes</taxon>
        <taxon>Agaricomycetidae</taxon>
        <taxon>Agaricales</taxon>
        <taxon>Marasmiineae</taxon>
        <taxon>Omphalotaceae</taxon>
        <taxon>Marasmiellus</taxon>
    </lineage>
</organism>
<comment type="caution">
    <text evidence="2">The sequence shown here is derived from an EMBL/GenBank/DDBJ whole genome shotgun (WGS) entry which is preliminary data.</text>
</comment>
<reference evidence="2 3" key="1">
    <citation type="submission" date="2024-01" db="EMBL/GenBank/DDBJ databases">
        <title>A draft genome for the cacao thread blight pathogen Marasmiellus scandens.</title>
        <authorList>
            <person name="Baruah I.K."/>
            <person name="Leung J."/>
            <person name="Bukari Y."/>
            <person name="Amoako-Attah I."/>
            <person name="Meinhardt L.W."/>
            <person name="Bailey B.A."/>
            <person name="Cohen S.P."/>
        </authorList>
    </citation>
    <scope>NUCLEOTIDE SEQUENCE [LARGE SCALE GENOMIC DNA]</scope>
    <source>
        <strain evidence="2 3">GH-19</strain>
    </source>
</reference>
<dbReference type="EMBL" id="JBANRG010000045">
    <property type="protein sequence ID" value="KAK7445991.1"/>
    <property type="molecule type" value="Genomic_DNA"/>
</dbReference>
<feature type="compositionally biased region" description="Acidic residues" evidence="1">
    <location>
        <begin position="532"/>
        <end position="545"/>
    </location>
</feature>
<feature type="region of interest" description="Disordered" evidence="1">
    <location>
        <begin position="97"/>
        <end position="156"/>
    </location>
</feature>
<feature type="region of interest" description="Disordered" evidence="1">
    <location>
        <begin position="1"/>
        <end position="50"/>
    </location>
</feature>
<accession>A0ABR1J2K0</accession>
<feature type="compositionally biased region" description="Polar residues" evidence="1">
    <location>
        <begin position="7"/>
        <end position="16"/>
    </location>
</feature>
<proteinExistence type="predicted"/>
<evidence type="ECO:0000313" key="2">
    <source>
        <dbReference type="EMBL" id="KAK7445991.1"/>
    </source>
</evidence>
<dbReference type="Proteomes" id="UP001498398">
    <property type="component" value="Unassembled WGS sequence"/>
</dbReference>
<feature type="compositionally biased region" description="Basic residues" evidence="1">
    <location>
        <begin position="456"/>
        <end position="467"/>
    </location>
</feature>
<sequence>MVHTRAQGYSDTSESALASAPADRTRSKTQGKPALQSERPDPRINRKKKTIKVPVVEITQTLSRLKAPASSVSRLQVPLSNQVAPVLQPVLDQELEPSASRAPCPKESAKIPGSSVPRVHLAPGQEMDTSVPRPNESDKLSATSGLIPSNIPNRPPTPLPSPILTPFPAALGNHNQLEALEMLDVSYADLDREELEYRKKKSVSKDNEQDGSVLAGNSDNFSVYDNESEWGGCASDNDMALSSPIASSHSQLHPQSSTPQEQAVQALREYVASSMEEDEIMDELQGLLGKLSSVWYEAITTATGQPDETVEERQQALEEYIPTLLHTRILIPSHYESTPPSTRVQSPTPQERAVDALRSYITSPMAVGEIADHLYGLLGDLSADWHHAITLATTEPDQTVEEVQEAFEAFVPSLLGHRRSMRQQQVVYYNEVDDMAEDDSCSSDWGAEREQEKALERKRRERTRKLREKNGEVLKSPEMSISDSETEEEDPPLVVKRPYTRDTARGKGQATSGPRNIIKKAPVSTNNKQGSDDSEPGTDDEDDEDNSGRVPAAMKAEIWRVRADYEGKMEEIARQFNHTIQAAYRVAGDLMISSRDPNLFNLFQKWYVAEDGNNSKVPDSMNPGTFLSQKWQELRREKLGEDWEKPDKVEEEFAYLRKWHSDRYIKDPKMIKGPSRHDVKAVAKIISDVAKQATLNRGLWVYAFIIDPNGRYSMISGWGKEFESMKVTYPTQISSQLHDAFVLFGNEQLKVQYDSSIESELQLLIKDAAKVGSDRGRERALVPRILLYDIGHLDMNRPRRFPWKNFADYAYKNQIRIENWPEDILAPGAGLSGVNQAVPKNGGPSRLTAARINELPWLKNAWERREENPTPPQDITSKALRVVSWTEAEKRFSSADQKNVALVKCTDSRTLVSVLHSKDWRKEQGLIAKKNVGRKEKGKSRKRTPTPTSSSAAEGLGNLLGLKDSRT</sequence>
<feature type="region of interest" description="Disordered" evidence="1">
    <location>
        <begin position="436"/>
        <end position="553"/>
    </location>
</feature>
<feature type="region of interest" description="Disordered" evidence="1">
    <location>
        <begin position="235"/>
        <end position="263"/>
    </location>
</feature>
<protein>
    <submittedName>
        <fullName evidence="2">Uncharacterized protein</fullName>
    </submittedName>
</protein>
<feature type="region of interest" description="Disordered" evidence="1">
    <location>
        <begin position="198"/>
        <end position="220"/>
    </location>
</feature>
<keyword evidence="3" id="KW-1185">Reference proteome</keyword>
<feature type="region of interest" description="Disordered" evidence="1">
    <location>
        <begin position="925"/>
        <end position="967"/>
    </location>
</feature>
<evidence type="ECO:0000256" key="1">
    <source>
        <dbReference type="SAM" id="MobiDB-lite"/>
    </source>
</evidence>